<dbReference type="PANTHER" id="PTHR43829:SF24">
    <property type="entry name" value="MIP AQUAPORIN (EUROFUNG)"/>
    <property type="match status" value="1"/>
</dbReference>
<dbReference type="Pfam" id="PF00230">
    <property type="entry name" value="MIP"/>
    <property type="match status" value="1"/>
</dbReference>
<feature type="transmembrane region" description="Helical" evidence="8">
    <location>
        <begin position="215"/>
        <end position="234"/>
    </location>
</feature>
<protein>
    <recommendedName>
        <fullName evidence="11">Aquaporin-like protein</fullName>
    </recommendedName>
</protein>
<feature type="transmembrane region" description="Helical" evidence="8">
    <location>
        <begin position="372"/>
        <end position="390"/>
    </location>
</feature>
<gene>
    <name evidence="9" type="ORF">CKM354_000203100</name>
</gene>
<dbReference type="InterPro" id="IPR000425">
    <property type="entry name" value="MIP"/>
</dbReference>
<dbReference type="EMBL" id="BOLY01000001">
    <property type="protein sequence ID" value="GIZ38619.1"/>
    <property type="molecule type" value="Genomic_DNA"/>
</dbReference>
<keyword evidence="10" id="KW-1185">Reference proteome</keyword>
<dbReference type="GO" id="GO:0005886">
    <property type="term" value="C:plasma membrane"/>
    <property type="evidence" value="ECO:0007669"/>
    <property type="project" value="TreeGrafter"/>
</dbReference>
<keyword evidence="6 8" id="KW-0472">Membrane</keyword>
<keyword evidence="3" id="KW-0813">Transport</keyword>
<comment type="similarity">
    <text evidence="2">Belongs to the MIP/aquaporin (TC 1.A.8) family.</text>
</comment>
<evidence type="ECO:0000313" key="10">
    <source>
        <dbReference type="Proteomes" id="UP000825890"/>
    </source>
</evidence>
<comment type="caution">
    <text evidence="9">The sequence shown here is derived from an EMBL/GenBank/DDBJ whole genome shotgun (WGS) entry which is preliminary data.</text>
</comment>
<evidence type="ECO:0000256" key="2">
    <source>
        <dbReference type="ARBA" id="ARBA00006175"/>
    </source>
</evidence>
<comment type="subcellular location">
    <subcellularLocation>
        <location evidence="1">Membrane</location>
        <topology evidence="1">Multi-pass membrane protein</topology>
    </subcellularLocation>
</comment>
<dbReference type="SUPFAM" id="SSF81338">
    <property type="entry name" value="Aquaporin-like"/>
    <property type="match status" value="1"/>
</dbReference>
<accession>A0A9P3C6U5</accession>
<evidence type="ECO:0000256" key="7">
    <source>
        <dbReference type="SAM" id="MobiDB-lite"/>
    </source>
</evidence>
<dbReference type="Proteomes" id="UP000825890">
    <property type="component" value="Unassembled WGS sequence"/>
</dbReference>
<evidence type="ECO:0000256" key="1">
    <source>
        <dbReference type="ARBA" id="ARBA00004141"/>
    </source>
</evidence>
<dbReference type="PRINTS" id="PR00783">
    <property type="entry name" value="MINTRINSICP"/>
</dbReference>
<keyword evidence="4 8" id="KW-0812">Transmembrane</keyword>
<reference evidence="9 10" key="1">
    <citation type="submission" date="2021-01" db="EMBL/GenBank/DDBJ databases">
        <title>Cercospora kikuchii MAFF 305040 whole genome shotgun sequence.</title>
        <authorList>
            <person name="Kashiwa T."/>
            <person name="Suzuki T."/>
        </authorList>
    </citation>
    <scope>NUCLEOTIDE SEQUENCE [LARGE SCALE GENOMIC DNA]</scope>
    <source>
        <strain evidence="9 10">MAFF 305040</strain>
    </source>
</reference>
<dbReference type="GeneID" id="68287606"/>
<dbReference type="OrthoDB" id="3222at2759"/>
<feature type="compositionally biased region" description="Low complexity" evidence="7">
    <location>
        <begin position="93"/>
        <end position="102"/>
    </location>
</feature>
<keyword evidence="5 8" id="KW-1133">Transmembrane helix</keyword>
<dbReference type="CDD" id="cd00333">
    <property type="entry name" value="MIP"/>
    <property type="match status" value="1"/>
</dbReference>
<evidence type="ECO:0008006" key="11">
    <source>
        <dbReference type="Google" id="ProtNLM"/>
    </source>
</evidence>
<name>A0A9P3C6U5_9PEZI</name>
<evidence type="ECO:0000256" key="6">
    <source>
        <dbReference type="ARBA" id="ARBA00023136"/>
    </source>
</evidence>
<evidence type="ECO:0000256" key="8">
    <source>
        <dbReference type="SAM" id="Phobius"/>
    </source>
</evidence>
<dbReference type="RefSeq" id="XP_044653106.1">
    <property type="nucleotide sequence ID" value="XM_044797171.1"/>
</dbReference>
<dbReference type="PANTHER" id="PTHR43829">
    <property type="entry name" value="AQUAPORIN OR AQUAGLYCEROPORIN RELATED"/>
    <property type="match status" value="1"/>
</dbReference>
<feature type="compositionally biased region" description="Basic residues" evidence="7">
    <location>
        <begin position="66"/>
        <end position="76"/>
    </location>
</feature>
<feature type="transmembrane region" description="Helical" evidence="8">
    <location>
        <begin position="341"/>
        <end position="360"/>
    </location>
</feature>
<evidence type="ECO:0000256" key="3">
    <source>
        <dbReference type="ARBA" id="ARBA00022448"/>
    </source>
</evidence>
<dbReference type="Gene3D" id="1.20.1080.10">
    <property type="entry name" value="Glycerol uptake facilitator protein"/>
    <property type="match status" value="1"/>
</dbReference>
<feature type="transmembrane region" description="Helical" evidence="8">
    <location>
        <begin position="246"/>
        <end position="268"/>
    </location>
</feature>
<dbReference type="InterPro" id="IPR023271">
    <property type="entry name" value="Aquaporin-like"/>
</dbReference>
<feature type="transmembrane region" description="Helical" evidence="8">
    <location>
        <begin position="289"/>
        <end position="309"/>
    </location>
</feature>
<evidence type="ECO:0000256" key="4">
    <source>
        <dbReference type="ARBA" id="ARBA00022692"/>
    </source>
</evidence>
<evidence type="ECO:0000256" key="5">
    <source>
        <dbReference type="ARBA" id="ARBA00022989"/>
    </source>
</evidence>
<dbReference type="InterPro" id="IPR050363">
    <property type="entry name" value="MIP/Aquaporin"/>
</dbReference>
<feature type="compositionally biased region" description="Basic and acidic residues" evidence="7">
    <location>
        <begin position="104"/>
        <end position="127"/>
    </location>
</feature>
<feature type="region of interest" description="Disordered" evidence="7">
    <location>
        <begin position="1"/>
        <end position="38"/>
    </location>
</feature>
<dbReference type="GO" id="GO:0015250">
    <property type="term" value="F:water channel activity"/>
    <property type="evidence" value="ECO:0007669"/>
    <property type="project" value="TreeGrafter"/>
</dbReference>
<organism evidence="9 10">
    <name type="scientific">Cercospora kikuchii</name>
    <dbReference type="NCBI Taxonomy" id="84275"/>
    <lineage>
        <taxon>Eukaryota</taxon>
        <taxon>Fungi</taxon>
        <taxon>Dikarya</taxon>
        <taxon>Ascomycota</taxon>
        <taxon>Pezizomycotina</taxon>
        <taxon>Dothideomycetes</taxon>
        <taxon>Dothideomycetidae</taxon>
        <taxon>Mycosphaerellales</taxon>
        <taxon>Mycosphaerellaceae</taxon>
        <taxon>Cercospora</taxon>
    </lineage>
</organism>
<evidence type="ECO:0000313" key="9">
    <source>
        <dbReference type="EMBL" id="GIZ38619.1"/>
    </source>
</evidence>
<feature type="region of interest" description="Disordered" evidence="7">
    <location>
        <begin position="58"/>
        <end position="164"/>
    </location>
</feature>
<feature type="compositionally biased region" description="Polar residues" evidence="7">
    <location>
        <begin position="1"/>
        <end position="12"/>
    </location>
</feature>
<dbReference type="AlphaFoldDB" id="A0A9P3C6U5"/>
<dbReference type="GO" id="GO:0015254">
    <property type="term" value="F:glycerol channel activity"/>
    <property type="evidence" value="ECO:0007669"/>
    <property type="project" value="TreeGrafter"/>
</dbReference>
<proteinExistence type="inferred from homology"/>
<sequence length="502" mass="55175">MRSTRTGGTQVSHDVAYSLAGPNAQQSERYDPHGTYYDEDYFAANPWMDTEKPRHESFSLAGTFPHKVRWGAKKPKQGQNPQNVPAPEKGEAEAAPQVPAAERQGQEQSEHKRDPKEGKRDPRDPRPDAFIVDPETSTLEKIKEQPTDEDDDDDHRSAVHQPWIQERTVSHFDSKGENRGVLANEAIAADLDPKDRPFNYWALVRLHLQRPLAEWLGTTVYIFLAVSVNLNIITSENATGDMQSTYWTTGFAVMIAIYIAGGGSGAFLNPALTIMLTIFRGFPARRVPIYILVQLLGAFTGAILAFAIYRDDIMHLDGALIAESTGKAFYSQPKDWISNSTAFFTEMLGTAVFGCAIMALGDSHNSPPGAGMHAFIIGLLATTVSMALAFSTGGCFNPARDFGPRLAAITVGYSTDIFAVRQHWWLWGPWGATITGALLGGLVYDLCVFKGGESPVNYSFGRWQIETLKSQAGLTHALGLHGKTKDIERKLESGEISDEPKL</sequence>